<name>A0A4Y3VS31_9ACTN</name>
<dbReference type="RefSeq" id="WP_141313709.1">
    <property type="nucleotide sequence ID" value="NZ_BJND01000063.1"/>
</dbReference>
<evidence type="ECO:0000313" key="2">
    <source>
        <dbReference type="Proteomes" id="UP000317881"/>
    </source>
</evidence>
<organism evidence="1 2">
    <name type="scientific">Streptomyces spinoverrucosus</name>
    <dbReference type="NCBI Taxonomy" id="284043"/>
    <lineage>
        <taxon>Bacteria</taxon>
        <taxon>Bacillati</taxon>
        <taxon>Actinomycetota</taxon>
        <taxon>Actinomycetes</taxon>
        <taxon>Kitasatosporales</taxon>
        <taxon>Streptomycetaceae</taxon>
        <taxon>Streptomyces</taxon>
    </lineage>
</organism>
<accession>A0A4Y3VS31</accession>
<dbReference type="EMBL" id="BJND01000063">
    <property type="protein sequence ID" value="GEC09028.1"/>
    <property type="molecule type" value="Genomic_DNA"/>
</dbReference>
<reference evidence="1 2" key="1">
    <citation type="submission" date="2019-06" db="EMBL/GenBank/DDBJ databases">
        <title>Whole genome shotgun sequence of Streptomyces spinoverrucosus NBRC 14228.</title>
        <authorList>
            <person name="Hosoyama A."/>
            <person name="Uohara A."/>
            <person name="Ohji S."/>
            <person name="Ichikawa N."/>
        </authorList>
    </citation>
    <scope>NUCLEOTIDE SEQUENCE [LARGE SCALE GENOMIC DNA]</scope>
    <source>
        <strain evidence="1 2">NBRC 14228</strain>
    </source>
</reference>
<protein>
    <submittedName>
        <fullName evidence="1">Uncharacterized protein</fullName>
    </submittedName>
</protein>
<evidence type="ECO:0000313" key="1">
    <source>
        <dbReference type="EMBL" id="GEC09028.1"/>
    </source>
</evidence>
<dbReference type="Proteomes" id="UP000317881">
    <property type="component" value="Unassembled WGS sequence"/>
</dbReference>
<keyword evidence="2" id="KW-1185">Reference proteome</keyword>
<gene>
    <name evidence="1" type="ORF">SSP24_66830</name>
</gene>
<sequence>MDIIDAIDYISMGRKGRVGGIVEGARLSELAACLREFGDGGEPQRLLEDDALALAADLFAQVDGRPAPMSFTPLRRW</sequence>
<dbReference type="AlphaFoldDB" id="A0A4Y3VS31"/>
<proteinExistence type="predicted"/>
<comment type="caution">
    <text evidence="1">The sequence shown here is derived from an EMBL/GenBank/DDBJ whole genome shotgun (WGS) entry which is preliminary data.</text>
</comment>